<dbReference type="Pfam" id="PF11935">
    <property type="entry name" value="SYMPK_PTA1_N"/>
    <property type="match status" value="1"/>
</dbReference>
<dbReference type="GO" id="GO:0006397">
    <property type="term" value="P:mRNA processing"/>
    <property type="evidence" value="ECO:0007669"/>
    <property type="project" value="UniProtKB-KW"/>
</dbReference>
<dbReference type="GO" id="GO:0005847">
    <property type="term" value="C:mRNA cleavage and polyadenylation specificity factor complex"/>
    <property type="evidence" value="ECO:0007669"/>
    <property type="project" value="TreeGrafter"/>
</dbReference>
<keyword evidence="7" id="KW-1185">Reference proteome</keyword>
<dbReference type="EMBL" id="ML987191">
    <property type="protein sequence ID" value="KAF2252975.1"/>
    <property type="molecule type" value="Genomic_DNA"/>
</dbReference>
<evidence type="ECO:0000313" key="6">
    <source>
        <dbReference type="EMBL" id="KAF2252975.1"/>
    </source>
</evidence>
<protein>
    <recommendedName>
        <fullName evidence="5">Symplekin/Pta1 N-terminal domain-containing protein</fullName>
    </recommendedName>
</protein>
<feature type="region of interest" description="Disordered" evidence="4">
    <location>
        <begin position="723"/>
        <end position="755"/>
    </location>
</feature>
<keyword evidence="2" id="KW-0507">mRNA processing</keyword>
<evidence type="ECO:0000259" key="5">
    <source>
        <dbReference type="Pfam" id="PF11935"/>
    </source>
</evidence>
<name>A0A6A6IQZ6_9PLEO</name>
<keyword evidence="3" id="KW-0539">Nucleus</keyword>
<evidence type="ECO:0000256" key="4">
    <source>
        <dbReference type="SAM" id="MobiDB-lite"/>
    </source>
</evidence>
<dbReference type="AlphaFoldDB" id="A0A6A6IQZ6"/>
<gene>
    <name evidence="6" type="ORF">BU26DRAFT_515368</name>
</gene>
<sequence length="755" mass="83823">MTSAAQLSQLESARSLALGDGRYYPTIIPGVLPIINPHASLEVRRWGADFLAETFAAPTWPPDTKETVALTVLETLKEYLEVVQDSGVVRSAIQAAASIYPLVYRHIIADPNDSGHWELMVAIKSNILRRMDSALPGVRICCIKFVQQVVLVQTPGTVDPRRPDHSDISLALVPREHPLIPYANLEAEGHGLLDRLLDIIHGDHSDALLVTAVLNSLGMLIQRRPIVANKILSSVLNFNPLKLANSPMTPKNRVIMKSIERTTRALLINVLKRNPENPINGRIQQYLERIHRMRLDVFDESNRKRPAPAEPTDGLDSAKRQRLGATVPNNATASVPALPPGPVSYRQLFTLDPNGDTAGLDVQIFRDPEQLQRILVPVLQSIDETKLANAINIVRSRYLGLVQATRTAPTPVAPAIDEEEEYEPDFEPEDAEQAVNRLDSLPPTDLPPTPSAPLVPYKLPEAPPLTEQEVHKYGDMTVRRAIGMLSGIDEKEKSKGAKGGFNRLAASDYGRDAWVTILSRLATRASAGLEDPNEGIKDEYAVKHGKGSPSISDAVRDGLYQYILYDWKKRIDVAISWLNEEWYNDTILAQEAKKAAKANSINGNVGSAVSEAPKGHYHRCTLRLLDGILPYVEHTDKVLLRLLSEIPALDHEILRRVRKMAEDPERIELACMVLHYLYLFRPPARDVVVDVLTEIWRTNDRAKPSARKHLMRWKPEVLREEEANGMVGDGGAVKKEGETQLEKESANGALEVKAA</sequence>
<feature type="compositionally biased region" description="Basic and acidic residues" evidence="4">
    <location>
        <begin position="732"/>
        <end position="745"/>
    </location>
</feature>
<dbReference type="InterPro" id="IPR021850">
    <property type="entry name" value="Symplekin/Pta1"/>
</dbReference>
<dbReference type="GeneID" id="54581378"/>
<reference evidence="6" key="1">
    <citation type="journal article" date="2020" name="Stud. Mycol.">
        <title>101 Dothideomycetes genomes: a test case for predicting lifestyles and emergence of pathogens.</title>
        <authorList>
            <person name="Haridas S."/>
            <person name="Albert R."/>
            <person name="Binder M."/>
            <person name="Bloem J."/>
            <person name="Labutti K."/>
            <person name="Salamov A."/>
            <person name="Andreopoulos B."/>
            <person name="Baker S."/>
            <person name="Barry K."/>
            <person name="Bills G."/>
            <person name="Bluhm B."/>
            <person name="Cannon C."/>
            <person name="Castanera R."/>
            <person name="Culley D."/>
            <person name="Daum C."/>
            <person name="Ezra D."/>
            <person name="Gonzalez J."/>
            <person name="Henrissat B."/>
            <person name="Kuo A."/>
            <person name="Liang C."/>
            <person name="Lipzen A."/>
            <person name="Lutzoni F."/>
            <person name="Magnuson J."/>
            <person name="Mondo S."/>
            <person name="Nolan M."/>
            <person name="Ohm R."/>
            <person name="Pangilinan J."/>
            <person name="Park H.-J."/>
            <person name="Ramirez L."/>
            <person name="Alfaro M."/>
            <person name="Sun H."/>
            <person name="Tritt A."/>
            <person name="Yoshinaga Y."/>
            <person name="Zwiers L.-H."/>
            <person name="Turgeon B."/>
            <person name="Goodwin S."/>
            <person name="Spatafora J."/>
            <person name="Crous P."/>
            <person name="Grigoriev I."/>
        </authorList>
    </citation>
    <scope>NUCLEOTIDE SEQUENCE</scope>
    <source>
        <strain evidence="6">CBS 122368</strain>
    </source>
</reference>
<accession>A0A6A6IQZ6</accession>
<comment type="subcellular location">
    <subcellularLocation>
        <location evidence="1">Nucleus</location>
    </subcellularLocation>
</comment>
<dbReference type="Proteomes" id="UP000800094">
    <property type="component" value="Unassembled WGS sequence"/>
</dbReference>
<dbReference type="InterPro" id="IPR011989">
    <property type="entry name" value="ARM-like"/>
</dbReference>
<evidence type="ECO:0000256" key="2">
    <source>
        <dbReference type="ARBA" id="ARBA00022664"/>
    </source>
</evidence>
<evidence type="ECO:0000256" key="3">
    <source>
        <dbReference type="ARBA" id="ARBA00023242"/>
    </source>
</evidence>
<evidence type="ECO:0000256" key="1">
    <source>
        <dbReference type="ARBA" id="ARBA00004123"/>
    </source>
</evidence>
<organism evidence="6 7">
    <name type="scientific">Trematosphaeria pertusa</name>
    <dbReference type="NCBI Taxonomy" id="390896"/>
    <lineage>
        <taxon>Eukaryota</taxon>
        <taxon>Fungi</taxon>
        <taxon>Dikarya</taxon>
        <taxon>Ascomycota</taxon>
        <taxon>Pezizomycotina</taxon>
        <taxon>Dothideomycetes</taxon>
        <taxon>Pleosporomycetidae</taxon>
        <taxon>Pleosporales</taxon>
        <taxon>Massarineae</taxon>
        <taxon>Trematosphaeriaceae</taxon>
        <taxon>Trematosphaeria</taxon>
    </lineage>
</organism>
<dbReference type="RefSeq" id="XP_033687979.1">
    <property type="nucleotide sequence ID" value="XM_033828048.1"/>
</dbReference>
<dbReference type="InterPro" id="IPR032460">
    <property type="entry name" value="Symplekin/Pta1_N"/>
</dbReference>
<dbReference type="InterPro" id="IPR016024">
    <property type="entry name" value="ARM-type_fold"/>
</dbReference>
<dbReference type="PANTHER" id="PTHR15245">
    <property type="entry name" value="SYMPLEKIN-RELATED"/>
    <property type="match status" value="1"/>
</dbReference>
<dbReference type="Gene3D" id="1.25.10.10">
    <property type="entry name" value="Leucine-rich Repeat Variant"/>
    <property type="match status" value="1"/>
</dbReference>
<dbReference type="OrthoDB" id="331600at2759"/>
<evidence type="ECO:0000313" key="7">
    <source>
        <dbReference type="Proteomes" id="UP000800094"/>
    </source>
</evidence>
<dbReference type="PANTHER" id="PTHR15245:SF20">
    <property type="entry name" value="SYMPLEKIN"/>
    <property type="match status" value="1"/>
</dbReference>
<proteinExistence type="predicted"/>
<feature type="region of interest" description="Disordered" evidence="4">
    <location>
        <begin position="299"/>
        <end position="319"/>
    </location>
</feature>
<dbReference type="SUPFAM" id="SSF48371">
    <property type="entry name" value="ARM repeat"/>
    <property type="match status" value="1"/>
</dbReference>
<feature type="domain" description="Symplekin/Pta1 N-terminal" evidence="5">
    <location>
        <begin position="86"/>
        <end position="304"/>
    </location>
</feature>